<dbReference type="Proteomes" id="UP000626148">
    <property type="component" value="Unassembled WGS sequence"/>
</dbReference>
<dbReference type="AlphaFoldDB" id="A0A918K361"/>
<accession>A0A918K361</accession>
<reference evidence="2" key="2">
    <citation type="submission" date="2020-09" db="EMBL/GenBank/DDBJ databases">
        <authorList>
            <person name="Sun Q."/>
            <person name="Kim S."/>
        </authorList>
    </citation>
    <scope>NUCLEOTIDE SEQUENCE</scope>
    <source>
        <strain evidence="2">KCTC 22169</strain>
    </source>
</reference>
<reference evidence="2" key="1">
    <citation type="journal article" date="2014" name="Int. J. Syst. Evol. Microbiol.">
        <title>Complete genome sequence of Corynebacterium casei LMG S-19264T (=DSM 44701T), isolated from a smear-ripened cheese.</title>
        <authorList>
            <consortium name="US DOE Joint Genome Institute (JGI-PGF)"/>
            <person name="Walter F."/>
            <person name="Albersmeier A."/>
            <person name="Kalinowski J."/>
            <person name="Ruckert C."/>
        </authorList>
    </citation>
    <scope>NUCLEOTIDE SEQUENCE</scope>
    <source>
        <strain evidence="2">KCTC 22169</strain>
    </source>
</reference>
<keyword evidence="1" id="KW-0732">Signal</keyword>
<organism evidence="2 3">
    <name type="scientific">Saccharospirillum salsuginis</name>
    <dbReference type="NCBI Taxonomy" id="418750"/>
    <lineage>
        <taxon>Bacteria</taxon>
        <taxon>Pseudomonadati</taxon>
        <taxon>Pseudomonadota</taxon>
        <taxon>Gammaproteobacteria</taxon>
        <taxon>Oceanospirillales</taxon>
        <taxon>Saccharospirillaceae</taxon>
        <taxon>Saccharospirillum</taxon>
    </lineage>
</organism>
<name>A0A918K361_9GAMM</name>
<comment type="caution">
    <text evidence="2">The sequence shown here is derived from an EMBL/GenBank/DDBJ whole genome shotgun (WGS) entry which is preliminary data.</text>
</comment>
<proteinExistence type="predicted"/>
<gene>
    <name evidence="2" type="ORF">GCM10007392_06920</name>
</gene>
<evidence type="ECO:0000256" key="1">
    <source>
        <dbReference type="SAM" id="SignalP"/>
    </source>
</evidence>
<keyword evidence="3" id="KW-1185">Reference proteome</keyword>
<evidence type="ECO:0000313" key="3">
    <source>
        <dbReference type="Proteomes" id="UP000626148"/>
    </source>
</evidence>
<dbReference type="RefSeq" id="WP_189607107.1">
    <property type="nucleotide sequence ID" value="NZ_BMXR01000002.1"/>
</dbReference>
<protein>
    <submittedName>
        <fullName evidence="2">Uncharacterized protein</fullName>
    </submittedName>
</protein>
<feature type="signal peptide" evidence="1">
    <location>
        <begin position="1"/>
        <end position="24"/>
    </location>
</feature>
<feature type="chain" id="PRO_5037342535" evidence="1">
    <location>
        <begin position="25"/>
        <end position="710"/>
    </location>
</feature>
<evidence type="ECO:0000313" key="2">
    <source>
        <dbReference type="EMBL" id="GGX42905.1"/>
    </source>
</evidence>
<sequence length="710" mass="76095">MKGHLTRFALAASLTAAIATPASAFDLFGLFSNDENTLEAMLETVPADTPIFAAGHADSRMGRFSDNMMMPYTESDIRDLKTLLESEADLDSPAMALFVWWLDDYMTHLSDGYQALMDRYGMKEDGAALFFLDGAMPVVRFALEDEEAFRTLLSDAETESGAESRTTEVDGVSVQLWRLTPPGEELSADLAVAVNEGVATVSLFNGQDTQDMMARRLGLSDIEQSMADAGTWDALGETYGFDEKTRMFIDIANVVESILQPENTAFGRDLSRLAPDVMADAGGSLDATCRAEIVDLARQAPRLVAGNNALEVSGDTLSQSVRLIWEINNSQVTGELQKLSGSLPDYAGDASDKLFALALGLDVNKLAPVATALWTQFTNADFECQQLIDLQTQAQSTNPAMLGMASGMAQGVKGIGAALYSVEADPSSPAGITGSALISLSAESPETIAGLITTSVPGMAGLSIPSNGDAVQVPTPLPSPTVYAAIKGKHLVVYTGDPAKSAADTLASEALNTRGVTSAAFNYQRFGQAALDALDTMPNAAGLSEFSPDGNCSDVYAGVIQLAQLPMELTYQDDYTDRGWEALIDVDVQAADNTRVTVESGTYTTETLDYDCSWFGSGQETFKSDGTGAYTEQDGAGQCDLYRIEYEWEQEGASLSQAVVREQSRDSCDAEWTDVEAESYECTVLGESDGGFYCLYNFDGEATLMRYTRN</sequence>
<dbReference type="EMBL" id="BMXR01000002">
    <property type="protein sequence ID" value="GGX42905.1"/>
    <property type="molecule type" value="Genomic_DNA"/>
</dbReference>